<dbReference type="EMBL" id="WSZM01000211">
    <property type="protein sequence ID" value="KAF4038187.1"/>
    <property type="molecule type" value="Genomic_DNA"/>
</dbReference>
<sequence length="69" mass="6967">MSDAAACPDRDSSSSATSANVCSSDCVFMADLLDMLPDCSTGGVNIKASLQAADYYCGADATGSSDDRS</sequence>
<evidence type="ECO:0000313" key="2">
    <source>
        <dbReference type="Proteomes" id="UP000602510"/>
    </source>
</evidence>
<comment type="caution">
    <text evidence="1">The sequence shown here is derived from an EMBL/GenBank/DDBJ whole genome shotgun (WGS) entry which is preliminary data.</text>
</comment>
<organism evidence="1 2">
    <name type="scientific">Phytophthora infestans</name>
    <name type="common">Potato late blight agent</name>
    <name type="synonym">Botrytis infestans</name>
    <dbReference type="NCBI Taxonomy" id="4787"/>
    <lineage>
        <taxon>Eukaryota</taxon>
        <taxon>Sar</taxon>
        <taxon>Stramenopiles</taxon>
        <taxon>Oomycota</taxon>
        <taxon>Peronosporomycetes</taxon>
        <taxon>Peronosporales</taxon>
        <taxon>Peronosporaceae</taxon>
        <taxon>Phytophthora</taxon>
    </lineage>
</organism>
<name>A0A833S1S7_PHYIN</name>
<proteinExistence type="predicted"/>
<gene>
    <name evidence="1" type="ORF">GN244_ATG09707</name>
</gene>
<evidence type="ECO:0000313" key="1">
    <source>
        <dbReference type="EMBL" id="KAF4038187.1"/>
    </source>
</evidence>
<dbReference type="AlphaFoldDB" id="A0A833S1S7"/>
<accession>A0A833S1S7</accession>
<keyword evidence="2" id="KW-1185">Reference proteome</keyword>
<dbReference type="Proteomes" id="UP000602510">
    <property type="component" value="Unassembled WGS sequence"/>
</dbReference>
<reference evidence="1" key="1">
    <citation type="submission" date="2020-04" db="EMBL/GenBank/DDBJ databases">
        <title>Hybrid Assembly of Korean Phytophthora infestans isolates.</title>
        <authorList>
            <person name="Prokchorchik M."/>
            <person name="Lee Y."/>
            <person name="Seo J."/>
            <person name="Cho J.-H."/>
            <person name="Park Y.-E."/>
            <person name="Jang D.-C."/>
            <person name="Im J.-S."/>
            <person name="Choi J.-G."/>
            <person name="Park H.-J."/>
            <person name="Lee G.-B."/>
            <person name="Lee Y.-G."/>
            <person name="Hong S.-Y."/>
            <person name="Cho K."/>
            <person name="Sohn K.H."/>
        </authorList>
    </citation>
    <scope>NUCLEOTIDE SEQUENCE</scope>
    <source>
        <strain evidence="1">KR_1_A1</strain>
    </source>
</reference>
<protein>
    <submittedName>
        <fullName evidence="1">Uncharacterized protein</fullName>
    </submittedName>
</protein>